<evidence type="ECO:0000256" key="4">
    <source>
        <dbReference type="ARBA" id="ARBA00023002"/>
    </source>
</evidence>
<dbReference type="PANTHER" id="PTHR46300">
    <property type="entry name" value="P450, PUTATIVE (EUROFUNG)-RELATED-RELATED"/>
    <property type="match status" value="1"/>
</dbReference>
<evidence type="ECO:0000256" key="3">
    <source>
        <dbReference type="ARBA" id="ARBA00022723"/>
    </source>
</evidence>
<keyword evidence="4" id="KW-0560">Oxidoreductase</keyword>
<organism evidence="9 10">
    <name type="scientific">Exophiala dermatitidis</name>
    <name type="common">Black yeast-like fungus</name>
    <name type="synonym">Wangiella dermatitidis</name>
    <dbReference type="NCBI Taxonomy" id="5970"/>
    <lineage>
        <taxon>Eukaryota</taxon>
        <taxon>Fungi</taxon>
        <taxon>Dikarya</taxon>
        <taxon>Ascomycota</taxon>
        <taxon>Pezizomycotina</taxon>
        <taxon>Eurotiomycetes</taxon>
        <taxon>Chaetothyriomycetidae</taxon>
        <taxon>Chaetothyriales</taxon>
        <taxon>Herpotrichiellaceae</taxon>
        <taxon>Exophiala</taxon>
    </lineage>
</organism>
<gene>
    <name evidence="9" type="ORF">HRR80_009084</name>
</gene>
<dbReference type="InterPro" id="IPR050364">
    <property type="entry name" value="Cytochrome_P450_fung"/>
</dbReference>
<evidence type="ECO:0008006" key="11">
    <source>
        <dbReference type="Google" id="ProtNLM"/>
    </source>
</evidence>
<evidence type="ECO:0000256" key="5">
    <source>
        <dbReference type="ARBA" id="ARBA00023004"/>
    </source>
</evidence>
<feature type="transmembrane region" description="Helical" evidence="8">
    <location>
        <begin position="94"/>
        <end position="117"/>
    </location>
</feature>
<dbReference type="PRINTS" id="PR00463">
    <property type="entry name" value="EP450I"/>
</dbReference>
<dbReference type="CDD" id="cd11065">
    <property type="entry name" value="CYP64-like"/>
    <property type="match status" value="1"/>
</dbReference>
<protein>
    <recommendedName>
        <fullName evidence="11">Cytochrome P450</fullName>
    </recommendedName>
</protein>
<evidence type="ECO:0000256" key="7">
    <source>
        <dbReference type="PIRSR" id="PIRSR602401-1"/>
    </source>
</evidence>
<name>A0AAN6EKH1_EXODE</name>
<keyword evidence="6" id="KW-0503">Monooxygenase</keyword>
<dbReference type="GO" id="GO:0020037">
    <property type="term" value="F:heme binding"/>
    <property type="evidence" value="ECO:0007669"/>
    <property type="project" value="InterPro"/>
</dbReference>
<dbReference type="Proteomes" id="UP001161757">
    <property type="component" value="Unassembled WGS sequence"/>
</dbReference>
<dbReference type="AlphaFoldDB" id="A0AAN6EKH1"/>
<comment type="cofactor">
    <cofactor evidence="1 7">
        <name>heme</name>
        <dbReference type="ChEBI" id="CHEBI:30413"/>
    </cofactor>
</comment>
<keyword evidence="8" id="KW-0472">Membrane</keyword>
<dbReference type="Gene3D" id="1.10.630.10">
    <property type="entry name" value="Cytochrome P450"/>
    <property type="match status" value="1"/>
</dbReference>
<dbReference type="InterPro" id="IPR036396">
    <property type="entry name" value="Cyt_P450_sf"/>
</dbReference>
<sequence>MWGAIHTGTEKDGDDTSVGALSLGGARGSNHPGVRGCRFPKAPRAQLIAFTTNSFAWRRVEVPEYNPQPFNSTTIDTMAGLQNLASRLPEDLPILRLLVASCLLFPVLFAVGFYLWVTPSTWKDSRRKHLPPGPRGLPLLGNYFELSNAETFRFRARKWAKEYGDVFYTKMGGSDYVYLSSPTAVKELMDKKSSIYSSRPPAPLASDVASAGRRQLFMAYGPRYRVVRKIAHSLLNINVSTSYQPVQDLESKQLMYDLLHDPEHFYDHNRRYSASVILTVAYGHRMADWDNPLVKKIYTVVNNLQQFSTPGAFLVDTFPSLQHFPQWMFGNWRKFGQKCFAHDSVVYLKLWGNLKKEVDEGTANPCFARDFYLSDPKKLGLDELQAAYQTGGLVEAGSETTSAFLNSFILTMTLNPQVFKKAQEEIDRVVGDDRLPTWEDEPNLPYIRAIIKELLRTRPPNKFGIQHYTTEDDWYNGMFIPKGTVVVLNWWAINYDPDHWDRPDEFMPERFLGYDLPAASYLNIADPNQRDHFSYGAGRRVCPGVHVAEKSLYLNIARVVWAFNISKKLDKDGKEIEPNAAMVPGWMTIPQPFECAITVRSEKKRELIDQIWADAKRNLSNE</sequence>
<keyword evidence="8" id="KW-1133">Transmembrane helix</keyword>
<dbReference type="InterPro" id="IPR001128">
    <property type="entry name" value="Cyt_P450"/>
</dbReference>
<evidence type="ECO:0000256" key="1">
    <source>
        <dbReference type="ARBA" id="ARBA00001971"/>
    </source>
</evidence>
<feature type="binding site" description="axial binding residue" evidence="7">
    <location>
        <position position="542"/>
    </location>
    <ligand>
        <name>heme</name>
        <dbReference type="ChEBI" id="CHEBI:30413"/>
    </ligand>
    <ligandPart>
        <name>Fe</name>
        <dbReference type="ChEBI" id="CHEBI:18248"/>
    </ligandPart>
</feature>
<comment type="caution">
    <text evidence="9">The sequence shown here is derived from an EMBL/GenBank/DDBJ whole genome shotgun (WGS) entry which is preliminary data.</text>
</comment>
<dbReference type="InterPro" id="IPR002401">
    <property type="entry name" value="Cyt_P450_E_grp-I"/>
</dbReference>
<dbReference type="Pfam" id="PF00067">
    <property type="entry name" value="p450"/>
    <property type="match status" value="1"/>
</dbReference>
<comment type="similarity">
    <text evidence="2">Belongs to the cytochrome P450 family.</text>
</comment>
<evidence type="ECO:0000313" key="10">
    <source>
        <dbReference type="Proteomes" id="UP001161757"/>
    </source>
</evidence>
<dbReference type="EMBL" id="JAJGCB010000031">
    <property type="protein sequence ID" value="KAJ8986779.1"/>
    <property type="molecule type" value="Genomic_DNA"/>
</dbReference>
<dbReference type="SUPFAM" id="SSF48264">
    <property type="entry name" value="Cytochrome P450"/>
    <property type="match status" value="1"/>
</dbReference>
<evidence type="ECO:0000256" key="2">
    <source>
        <dbReference type="ARBA" id="ARBA00010617"/>
    </source>
</evidence>
<reference evidence="9" key="1">
    <citation type="submission" date="2023-01" db="EMBL/GenBank/DDBJ databases">
        <title>Exophiala dermititidis isolated from Cystic Fibrosis Patient.</title>
        <authorList>
            <person name="Kurbessoian T."/>
            <person name="Crocker A."/>
            <person name="Murante D."/>
            <person name="Hogan D.A."/>
            <person name="Stajich J.E."/>
        </authorList>
    </citation>
    <scope>NUCLEOTIDE SEQUENCE</scope>
    <source>
        <strain evidence="9">Ex8</strain>
    </source>
</reference>
<dbReference type="GO" id="GO:0005506">
    <property type="term" value="F:iron ion binding"/>
    <property type="evidence" value="ECO:0007669"/>
    <property type="project" value="InterPro"/>
</dbReference>
<dbReference type="PANTHER" id="PTHR46300:SF2">
    <property type="entry name" value="CYTOCHROME P450 MONOOXYGENASE ALNH-RELATED"/>
    <property type="match status" value="1"/>
</dbReference>
<proteinExistence type="inferred from homology"/>
<evidence type="ECO:0000313" key="9">
    <source>
        <dbReference type="EMBL" id="KAJ8986779.1"/>
    </source>
</evidence>
<accession>A0AAN6EKH1</accession>
<keyword evidence="7" id="KW-0349">Heme</keyword>
<dbReference type="GO" id="GO:0016705">
    <property type="term" value="F:oxidoreductase activity, acting on paired donors, with incorporation or reduction of molecular oxygen"/>
    <property type="evidence" value="ECO:0007669"/>
    <property type="project" value="InterPro"/>
</dbReference>
<keyword evidence="8" id="KW-0812">Transmembrane</keyword>
<evidence type="ECO:0000256" key="6">
    <source>
        <dbReference type="ARBA" id="ARBA00023033"/>
    </source>
</evidence>
<keyword evidence="3 7" id="KW-0479">Metal-binding</keyword>
<keyword evidence="5 7" id="KW-0408">Iron</keyword>
<dbReference type="PRINTS" id="PR00385">
    <property type="entry name" value="P450"/>
</dbReference>
<evidence type="ECO:0000256" key="8">
    <source>
        <dbReference type="SAM" id="Phobius"/>
    </source>
</evidence>
<dbReference type="GO" id="GO:0004497">
    <property type="term" value="F:monooxygenase activity"/>
    <property type="evidence" value="ECO:0007669"/>
    <property type="project" value="UniProtKB-KW"/>
</dbReference>